<comment type="caution">
    <text evidence="1">The sequence shown here is derived from an EMBL/GenBank/DDBJ whole genome shotgun (WGS) entry which is preliminary data.</text>
</comment>
<organism evidence="1 2">
    <name type="scientific">Nepenthes gracilis</name>
    <name type="common">Slender pitcher plant</name>
    <dbReference type="NCBI Taxonomy" id="150966"/>
    <lineage>
        <taxon>Eukaryota</taxon>
        <taxon>Viridiplantae</taxon>
        <taxon>Streptophyta</taxon>
        <taxon>Embryophyta</taxon>
        <taxon>Tracheophyta</taxon>
        <taxon>Spermatophyta</taxon>
        <taxon>Magnoliopsida</taxon>
        <taxon>eudicotyledons</taxon>
        <taxon>Gunneridae</taxon>
        <taxon>Pentapetalae</taxon>
        <taxon>Caryophyllales</taxon>
        <taxon>Nepenthaceae</taxon>
        <taxon>Nepenthes</taxon>
    </lineage>
</organism>
<evidence type="ECO:0000313" key="2">
    <source>
        <dbReference type="Proteomes" id="UP001279734"/>
    </source>
</evidence>
<evidence type="ECO:0000313" key="1">
    <source>
        <dbReference type="EMBL" id="GMH32002.1"/>
    </source>
</evidence>
<keyword evidence="2" id="KW-1185">Reference proteome</keyword>
<proteinExistence type="predicted"/>
<gene>
    <name evidence="1" type="ORF">Nepgr_033846</name>
</gene>
<dbReference type="Proteomes" id="UP001279734">
    <property type="component" value="Unassembled WGS sequence"/>
</dbReference>
<protein>
    <submittedName>
        <fullName evidence="1">Uncharacterized protein</fullName>
    </submittedName>
</protein>
<name>A0AAD3TM60_NEPGR</name>
<sequence length="146" mass="15438">MLPSWGDKVVPCSNDAPGPVLNVESGDQLAMLPTGAVGGREVLPMDCSCLMASMCLTNMAGAFVLPRSGGSPRFCYLGDSSLSTGWIVDLVSHILCGFWGCSLKVETTGCWPLLTIGVERLSLSPVSVALLLLSSERVTSREFMLP</sequence>
<reference evidence="1" key="1">
    <citation type="submission" date="2023-05" db="EMBL/GenBank/DDBJ databases">
        <title>Nepenthes gracilis genome sequencing.</title>
        <authorList>
            <person name="Fukushima K."/>
        </authorList>
    </citation>
    <scope>NUCLEOTIDE SEQUENCE</scope>
    <source>
        <strain evidence="1">SING2019-196</strain>
    </source>
</reference>
<dbReference type="AlphaFoldDB" id="A0AAD3TM60"/>
<accession>A0AAD3TM60</accession>
<dbReference type="EMBL" id="BSYO01000052">
    <property type="protein sequence ID" value="GMH32002.1"/>
    <property type="molecule type" value="Genomic_DNA"/>
</dbReference>